<dbReference type="VEuPathDB" id="FungiDB:F9C07_1198"/>
<dbReference type="AlphaFoldDB" id="A0A7U2MR17"/>
<sequence length="66" mass="7793">MVFDFDYQPKFTQTVEYFASACQFFCGHFSQRKLPFRFETAHLGPLTASTSRYRAWNALHLSYLLC</sequence>
<name>A0A7U2MR17_ASPFN</name>
<protein>
    <submittedName>
        <fullName evidence="1">Uncharacterized protein</fullName>
    </submittedName>
</protein>
<evidence type="ECO:0000313" key="1">
    <source>
        <dbReference type="EMBL" id="QRD88218.1"/>
    </source>
</evidence>
<dbReference type="Proteomes" id="UP000596276">
    <property type="component" value="Chromosome 1"/>
</dbReference>
<keyword evidence="2" id="KW-1185">Reference proteome</keyword>
<dbReference type="EMBL" id="CP044619">
    <property type="protein sequence ID" value="QRD88218.1"/>
    <property type="molecule type" value="Genomic_DNA"/>
</dbReference>
<accession>A0A7U2MR17</accession>
<gene>
    <name evidence="1" type="ORF">F9C07_1198</name>
</gene>
<reference evidence="2" key="1">
    <citation type="journal article" date="2021" name="G3 (Bethesda)">
        <title>Chromosome assembled and annotated genome sequence of Aspergillus flavus NRRL 3357.</title>
        <authorList>
            <person name="Skerker J.M."/>
            <person name="Pianalto K.M."/>
            <person name="Mondo S.J."/>
            <person name="Yang K."/>
            <person name="Arkin A.P."/>
            <person name="Keller N.P."/>
            <person name="Grigoriev I.V."/>
            <person name="Louise Glass N.L."/>
        </authorList>
    </citation>
    <scope>NUCLEOTIDE SEQUENCE [LARGE SCALE GENOMIC DNA]</scope>
    <source>
        <strain evidence="2">ATCC 200026 / FGSC A1120 / IAM 13836 / NRRL 3357 / JCM 12722 / SRRC 167</strain>
    </source>
</reference>
<proteinExistence type="predicted"/>
<evidence type="ECO:0000313" key="2">
    <source>
        <dbReference type="Proteomes" id="UP000596276"/>
    </source>
</evidence>
<organism evidence="1 2">
    <name type="scientific">Aspergillus flavus (strain ATCC 200026 / FGSC A1120 / IAM 13836 / NRRL 3357 / JCM 12722 / SRRC 167)</name>
    <dbReference type="NCBI Taxonomy" id="332952"/>
    <lineage>
        <taxon>Eukaryota</taxon>
        <taxon>Fungi</taxon>
        <taxon>Dikarya</taxon>
        <taxon>Ascomycota</taxon>
        <taxon>Pezizomycotina</taxon>
        <taxon>Eurotiomycetes</taxon>
        <taxon>Eurotiomycetidae</taxon>
        <taxon>Eurotiales</taxon>
        <taxon>Aspergillaceae</taxon>
        <taxon>Aspergillus</taxon>
        <taxon>Aspergillus subgen. Circumdati</taxon>
    </lineage>
</organism>